<keyword evidence="3" id="KW-1185">Reference proteome</keyword>
<dbReference type="EMBL" id="VUJV01000001">
    <property type="protein sequence ID" value="KAA1421477.1"/>
    <property type="molecule type" value="Genomic_DNA"/>
</dbReference>
<reference evidence="2 3" key="2">
    <citation type="submission" date="2019-09" db="EMBL/GenBank/DDBJ databases">
        <authorList>
            <person name="Jin C."/>
        </authorList>
    </citation>
    <scope>NUCLEOTIDE SEQUENCE [LARGE SCALE GENOMIC DNA]</scope>
    <source>
        <strain evidence="2 3">BN130099</strain>
    </source>
</reference>
<evidence type="ECO:0000313" key="3">
    <source>
        <dbReference type="Proteomes" id="UP000325003"/>
    </source>
</evidence>
<organism evidence="2 3">
    <name type="scientific">Nocardioides humilatus</name>
    <dbReference type="NCBI Taxonomy" id="2607660"/>
    <lineage>
        <taxon>Bacteria</taxon>
        <taxon>Bacillati</taxon>
        <taxon>Actinomycetota</taxon>
        <taxon>Actinomycetes</taxon>
        <taxon>Propionibacteriales</taxon>
        <taxon>Nocardioidaceae</taxon>
        <taxon>Nocardioides</taxon>
    </lineage>
</organism>
<protein>
    <recommendedName>
        <fullName evidence="4">Alpha/beta hydrolase</fullName>
    </recommendedName>
</protein>
<reference evidence="2 3" key="1">
    <citation type="submission" date="2019-09" db="EMBL/GenBank/DDBJ databases">
        <title>Nocardioides panacisoli sp. nov., isolated from the soil of a ginseng field.</title>
        <authorList>
            <person name="Cho C."/>
        </authorList>
    </citation>
    <scope>NUCLEOTIDE SEQUENCE [LARGE SCALE GENOMIC DNA]</scope>
    <source>
        <strain evidence="2 3">BN130099</strain>
    </source>
</reference>
<evidence type="ECO:0000313" key="2">
    <source>
        <dbReference type="EMBL" id="KAA1421477.1"/>
    </source>
</evidence>
<comment type="caution">
    <text evidence="2">The sequence shown here is derived from an EMBL/GenBank/DDBJ whole genome shotgun (WGS) entry which is preliminary data.</text>
</comment>
<evidence type="ECO:0008006" key="4">
    <source>
        <dbReference type="Google" id="ProtNLM"/>
    </source>
</evidence>
<sequence>MSDYVKQAVVVIHGMGEQLPLSTLTRFIDTALTPVGVDKERHYYSRPESVTGTYESRRFLAPRALEGEVEVNAQTDFFEYHWAYKMQGNRLDDLWPTFRKILVQLPHRVPTGLRGVWVLAWALIIWTVWAVLDGPLEGEVFGKDDPLGSAVAALVSGGLAAALISYLMARVLPKWLTASFVDVVRYLDTSPRSYEARREIRKGLVDLLQALHDSEAPRYDRIVIVAHSLGAYIAYDGIAYLWGTMNAKTDFDPVSKDLRSLLALEDAASSLKGSVPHASQVHRFQQAQRDLGCEIRSQGNPWLITDFVSVGTPMYFADQLMNGKGGRSFAKRVERREIPTCPPHNEEDPDNNINGLPRFYSWRKTFWAGPKGQRKKVSRRVIYEGAPFAVTRWTNLYFPVRLAFFGDWFGGPLGPVFGRGIKDVEVTGNTPGRPGTRPWRHRLLPAAAHSLYFSFPEDDAEDSAATAIRAALDLACSDWIHAMPKAAGDDAEEV</sequence>
<feature type="transmembrane region" description="Helical" evidence="1">
    <location>
        <begin position="115"/>
        <end position="132"/>
    </location>
</feature>
<name>A0A5B1LPI6_9ACTN</name>
<dbReference type="Proteomes" id="UP000325003">
    <property type="component" value="Unassembled WGS sequence"/>
</dbReference>
<dbReference type="InterPro" id="IPR029058">
    <property type="entry name" value="AB_hydrolase_fold"/>
</dbReference>
<dbReference type="RefSeq" id="WP_149726938.1">
    <property type="nucleotide sequence ID" value="NZ_VUJV01000001.1"/>
</dbReference>
<proteinExistence type="predicted"/>
<dbReference type="AlphaFoldDB" id="A0A5B1LPI6"/>
<keyword evidence="1" id="KW-1133">Transmembrane helix</keyword>
<gene>
    <name evidence="2" type="ORF">F0U44_04090</name>
</gene>
<dbReference type="SUPFAM" id="SSF53474">
    <property type="entry name" value="alpha/beta-Hydrolases"/>
    <property type="match status" value="1"/>
</dbReference>
<keyword evidence="1" id="KW-0812">Transmembrane</keyword>
<accession>A0A5B1LPI6</accession>
<feature type="transmembrane region" description="Helical" evidence="1">
    <location>
        <begin position="147"/>
        <end position="169"/>
    </location>
</feature>
<keyword evidence="1" id="KW-0472">Membrane</keyword>
<evidence type="ECO:0000256" key="1">
    <source>
        <dbReference type="SAM" id="Phobius"/>
    </source>
</evidence>